<dbReference type="InterPro" id="IPR055323">
    <property type="entry name" value="C57A10.07/YOR238W"/>
</dbReference>
<organism evidence="3 4">
    <name type="scientific">Discostella pseudostelligera</name>
    <dbReference type="NCBI Taxonomy" id="259834"/>
    <lineage>
        <taxon>Eukaryota</taxon>
        <taxon>Sar</taxon>
        <taxon>Stramenopiles</taxon>
        <taxon>Ochrophyta</taxon>
        <taxon>Bacillariophyta</taxon>
        <taxon>Coscinodiscophyceae</taxon>
        <taxon>Thalassiosirophycidae</taxon>
        <taxon>Stephanodiscales</taxon>
        <taxon>Stephanodiscaceae</taxon>
        <taxon>Discostella</taxon>
    </lineage>
</organism>
<comment type="caution">
    <text evidence="3">The sequence shown here is derived from an EMBL/GenBank/DDBJ whole genome shotgun (WGS) entry which is preliminary data.</text>
</comment>
<sequence length="433" mass="48395">MSPSSSSLFAAHRGCCEPASSSSRQRHVRRVMRRHPSYPSGAAGTVIAAWRAIHPFIVSKFQFFILILLLMLLWFTSTSTSIFAYNEDGSPNWNGSGSSSGVRRRQHLRGGNRPLILVHSDSQPFNEKSIATKATHLIIVAGHSVLISSDLQNAARDDSVWYMYEYQRNRGLPQAIVSHIQAGIQVALHDESSLLVFSGGQTRPQTGPEAEGGSYFRVADALELWDGRDVLDNMEDHRSNGDADTASASESVNETVNGNDSNTNGNTRRQHHHQSTSTTSTVRARTIAEEYATDSFENLLFSICRFHEVTGSYPQQITLISFSFKRQRFETLHVGAVLWPLHRFQYIGIDPPSSTGFDLQLSTEGERTNSLVPFQSDPYGCHSDILQNKRKERNPFSRRAPYELTCPDMKELLHWCGPEIITKDKVPWGGSIQ</sequence>
<evidence type="ECO:0000313" key="4">
    <source>
        <dbReference type="Proteomes" id="UP001530293"/>
    </source>
</evidence>
<evidence type="ECO:0000256" key="1">
    <source>
        <dbReference type="SAM" id="MobiDB-lite"/>
    </source>
</evidence>
<keyword evidence="2" id="KW-0472">Membrane</keyword>
<keyword evidence="2" id="KW-1133">Transmembrane helix</keyword>
<evidence type="ECO:0000256" key="2">
    <source>
        <dbReference type="SAM" id="Phobius"/>
    </source>
</evidence>
<feature type="compositionally biased region" description="Polar residues" evidence="1">
    <location>
        <begin position="246"/>
        <end position="266"/>
    </location>
</feature>
<feature type="transmembrane region" description="Helical" evidence="2">
    <location>
        <begin position="63"/>
        <end position="85"/>
    </location>
</feature>
<accession>A0ABD3M7P2</accession>
<dbReference type="PANTHER" id="PTHR28110:SF1">
    <property type="entry name" value="TRANSMEMBRANE PROTEIN"/>
    <property type="match status" value="1"/>
</dbReference>
<dbReference type="AlphaFoldDB" id="A0ABD3M7P2"/>
<feature type="region of interest" description="Disordered" evidence="1">
    <location>
        <begin position="233"/>
        <end position="283"/>
    </location>
</feature>
<dbReference type="Proteomes" id="UP001530293">
    <property type="component" value="Unassembled WGS sequence"/>
</dbReference>
<name>A0ABD3M7P2_9STRA</name>
<dbReference type="EMBL" id="JALLBG020000197">
    <property type="protein sequence ID" value="KAL3759748.1"/>
    <property type="molecule type" value="Genomic_DNA"/>
</dbReference>
<reference evidence="3 4" key="1">
    <citation type="submission" date="2024-10" db="EMBL/GenBank/DDBJ databases">
        <title>Updated reference genomes for cyclostephanoid diatoms.</title>
        <authorList>
            <person name="Roberts W.R."/>
            <person name="Alverson A.J."/>
        </authorList>
    </citation>
    <scope>NUCLEOTIDE SEQUENCE [LARGE SCALE GENOMIC DNA]</scope>
    <source>
        <strain evidence="3 4">AJA232-27</strain>
    </source>
</reference>
<keyword evidence="2" id="KW-0812">Transmembrane</keyword>
<keyword evidence="4" id="KW-1185">Reference proteome</keyword>
<gene>
    <name evidence="3" type="ORF">ACHAWU_008242</name>
</gene>
<dbReference type="PANTHER" id="PTHR28110">
    <property type="entry name" value="TRANSMEMBRANE PROTEIN"/>
    <property type="match status" value="1"/>
</dbReference>
<evidence type="ECO:0000313" key="3">
    <source>
        <dbReference type="EMBL" id="KAL3759748.1"/>
    </source>
</evidence>
<proteinExistence type="predicted"/>
<protein>
    <submittedName>
        <fullName evidence="3">Uncharacterized protein</fullName>
    </submittedName>
</protein>